<reference evidence="2" key="2">
    <citation type="submission" date="2023-01" db="EMBL/GenBank/DDBJ databases">
        <title>Draft genome sequence of Devosia yakushimensis strain NBRC 103855.</title>
        <authorList>
            <person name="Sun Q."/>
            <person name="Mori K."/>
        </authorList>
    </citation>
    <scope>NUCLEOTIDE SEQUENCE</scope>
    <source>
        <strain evidence="2">NBRC 103855</strain>
    </source>
</reference>
<dbReference type="EMBL" id="BSNG01000001">
    <property type="protein sequence ID" value="GLQ10327.1"/>
    <property type="molecule type" value="Genomic_DNA"/>
</dbReference>
<organism evidence="2 3">
    <name type="scientific">Devosia yakushimensis</name>
    <dbReference type="NCBI Taxonomy" id="470028"/>
    <lineage>
        <taxon>Bacteria</taxon>
        <taxon>Pseudomonadati</taxon>
        <taxon>Pseudomonadota</taxon>
        <taxon>Alphaproteobacteria</taxon>
        <taxon>Hyphomicrobiales</taxon>
        <taxon>Devosiaceae</taxon>
        <taxon>Devosia</taxon>
    </lineage>
</organism>
<proteinExistence type="predicted"/>
<protein>
    <recommendedName>
        <fullName evidence="4">UrcA family protein</fullName>
    </recommendedName>
</protein>
<dbReference type="RefSeq" id="WP_284390849.1">
    <property type="nucleotide sequence ID" value="NZ_BSNG01000001.1"/>
</dbReference>
<accession>A0ABQ5UE23</accession>
<sequence>MYRRIAGLLCAGIALVSTPSTAQDVRHRAMEPQEATIQAKAFEESLVALGIPTRLDCSSVIEVFADSNAEQRSFGALCSVQIGDKAAADMMICDDAMIGTLTLKAYGFSQTVDELASFTAANCQG</sequence>
<feature type="chain" id="PRO_5047441052" description="UrcA family protein" evidence="1">
    <location>
        <begin position="23"/>
        <end position="125"/>
    </location>
</feature>
<reference evidence="2" key="1">
    <citation type="journal article" date="2014" name="Int. J. Syst. Evol. Microbiol.">
        <title>Complete genome of a new Firmicutes species belonging to the dominant human colonic microbiota ('Ruminococcus bicirculans') reveals two chromosomes and a selective capacity to utilize plant glucans.</title>
        <authorList>
            <consortium name="NISC Comparative Sequencing Program"/>
            <person name="Wegmann U."/>
            <person name="Louis P."/>
            <person name="Goesmann A."/>
            <person name="Henrissat B."/>
            <person name="Duncan S.H."/>
            <person name="Flint H.J."/>
        </authorList>
    </citation>
    <scope>NUCLEOTIDE SEQUENCE</scope>
    <source>
        <strain evidence="2">NBRC 103855</strain>
    </source>
</reference>
<comment type="caution">
    <text evidence="2">The sequence shown here is derived from an EMBL/GenBank/DDBJ whole genome shotgun (WGS) entry which is preliminary data.</text>
</comment>
<name>A0ABQ5UE23_9HYPH</name>
<evidence type="ECO:0008006" key="4">
    <source>
        <dbReference type="Google" id="ProtNLM"/>
    </source>
</evidence>
<feature type="signal peptide" evidence="1">
    <location>
        <begin position="1"/>
        <end position="22"/>
    </location>
</feature>
<keyword evidence="3" id="KW-1185">Reference proteome</keyword>
<gene>
    <name evidence="2" type="ORF">GCM10007913_22590</name>
</gene>
<dbReference type="Proteomes" id="UP001161406">
    <property type="component" value="Unassembled WGS sequence"/>
</dbReference>
<keyword evidence="1" id="KW-0732">Signal</keyword>
<evidence type="ECO:0000313" key="3">
    <source>
        <dbReference type="Proteomes" id="UP001161406"/>
    </source>
</evidence>
<evidence type="ECO:0000313" key="2">
    <source>
        <dbReference type="EMBL" id="GLQ10327.1"/>
    </source>
</evidence>
<evidence type="ECO:0000256" key="1">
    <source>
        <dbReference type="SAM" id="SignalP"/>
    </source>
</evidence>